<organism evidence="4 5">
    <name type="scientific">Acrodontium crateriforme</name>
    <dbReference type="NCBI Taxonomy" id="150365"/>
    <lineage>
        <taxon>Eukaryota</taxon>
        <taxon>Fungi</taxon>
        <taxon>Dikarya</taxon>
        <taxon>Ascomycota</taxon>
        <taxon>Pezizomycotina</taxon>
        <taxon>Dothideomycetes</taxon>
        <taxon>Dothideomycetidae</taxon>
        <taxon>Mycosphaerellales</taxon>
        <taxon>Teratosphaeriaceae</taxon>
        <taxon>Acrodontium</taxon>
    </lineage>
</organism>
<protein>
    <recommendedName>
        <fullName evidence="6">Integral membrane protein</fullName>
    </recommendedName>
</protein>
<keyword evidence="2" id="KW-0812">Transmembrane</keyword>
<keyword evidence="3" id="KW-0732">Signal</keyword>
<evidence type="ECO:0000313" key="5">
    <source>
        <dbReference type="Proteomes" id="UP001303373"/>
    </source>
</evidence>
<accession>A0AAQ3M5W0</accession>
<keyword evidence="2" id="KW-0472">Membrane</keyword>
<keyword evidence="2" id="KW-1133">Transmembrane helix</keyword>
<evidence type="ECO:0008006" key="6">
    <source>
        <dbReference type="Google" id="ProtNLM"/>
    </source>
</evidence>
<dbReference type="AlphaFoldDB" id="A0AAQ3M5W0"/>
<reference evidence="4 5" key="1">
    <citation type="submission" date="2023-11" db="EMBL/GenBank/DDBJ databases">
        <title>An acidophilic fungus is an integral part of prey digestion in a carnivorous sundew plant.</title>
        <authorList>
            <person name="Tsai I.J."/>
        </authorList>
    </citation>
    <scope>NUCLEOTIDE SEQUENCE [LARGE SCALE GENOMIC DNA]</scope>
    <source>
        <strain evidence="4">169a</strain>
    </source>
</reference>
<keyword evidence="5" id="KW-1185">Reference proteome</keyword>
<feature type="chain" id="PRO_5043056184" description="Integral membrane protein" evidence="3">
    <location>
        <begin position="19"/>
        <end position="325"/>
    </location>
</feature>
<evidence type="ECO:0000256" key="3">
    <source>
        <dbReference type="SAM" id="SignalP"/>
    </source>
</evidence>
<feature type="signal peptide" evidence="3">
    <location>
        <begin position="1"/>
        <end position="18"/>
    </location>
</feature>
<dbReference type="EMBL" id="CP138581">
    <property type="protein sequence ID" value="WPG99041.1"/>
    <property type="molecule type" value="Genomic_DNA"/>
</dbReference>
<feature type="transmembrane region" description="Helical" evidence="2">
    <location>
        <begin position="166"/>
        <end position="189"/>
    </location>
</feature>
<evidence type="ECO:0000313" key="4">
    <source>
        <dbReference type="EMBL" id="WPG99041.1"/>
    </source>
</evidence>
<proteinExistence type="predicted"/>
<evidence type="ECO:0000256" key="1">
    <source>
        <dbReference type="SAM" id="MobiDB-lite"/>
    </source>
</evidence>
<gene>
    <name evidence="4" type="ORF">R9X50_00184600</name>
</gene>
<sequence length="325" mass="33899">MRFALALVGAVAATTTSAQLLTNGNSQLPACASTCTLLNQAAQACGGTAAANQAIWACFCQSGYLVPLYTSGSGICEQFCPNPTDNQQVETWYKSNCGTDHGASEHADPDSGSGATTVVITSTSTAAAGSTATTSTTSPSSTAGFSGSNTSTSTVQQSGGWFSTHWKWVVMLIVLFVGLLAFALIAFWLKRRHDRKKDLIRHGFNAGITSRSGPKPTAPPLDTSHANHSQKMVAANIGGGNGRNSPARTREAFMPYGYGYARSESRLASHDKGFDRITPSPLGRGATPVGQMEKGEISPVSVAGHGKKTIVRDRDSRGFGGGEKS</sequence>
<feature type="region of interest" description="Disordered" evidence="1">
    <location>
        <begin position="273"/>
        <end position="325"/>
    </location>
</feature>
<name>A0AAQ3M5W0_9PEZI</name>
<feature type="compositionally biased region" description="Basic and acidic residues" evidence="1">
    <location>
        <begin position="310"/>
        <end position="325"/>
    </location>
</feature>
<dbReference type="Proteomes" id="UP001303373">
    <property type="component" value="Chromosome 2"/>
</dbReference>
<feature type="compositionally biased region" description="Low complexity" evidence="1">
    <location>
        <begin position="129"/>
        <end position="148"/>
    </location>
</feature>
<feature type="region of interest" description="Disordered" evidence="1">
    <location>
        <begin position="205"/>
        <end position="226"/>
    </location>
</feature>
<feature type="region of interest" description="Disordered" evidence="1">
    <location>
        <begin position="129"/>
        <end position="150"/>
    </location>
</feature>
<evidence type="ECO:0000256" key="2">
    <source>
        <dbReference type="SAM" id="Phobius"/>
    </source>
</evidence>